<proteinExistence type="predicted"/>
<organism evidence="2 3">
    <name type="scientific">Streptococcus hyointestinalis</name>
    <dbReference type="NCBI Taxonomy" id="1337"/>
    <lineage>
        <taxon>Bacteria</taxon>
        <taxon>Bacillati</taxon>
        <taxon>Bacillota</taxon>
        <taxon>Bacilli</taxon>
        <taxon>Lactobacillales</taxon>
        <taxon>Streptococcaceae</taxon>
        <taxon>Streptococcus</taxon>
    </lineage>
</organism>
<sequence length="101" mass="11433">MANEHNLISLGQRTESERRKIQRQAGIASGRARRQKAELRQAFQTLLTAEVNNEQMKELLINLGYDPTNEMALALVVLQKALNGDIRAFGQIKEIIDKDDD</sequence>
<keyword evidence="3" id="KW-1185">Reference proteome</keyword>
<evidence type="ECO:0000313" key="3">
    <source>
        <dbReference type="Proteomes" id="UP000254924"/>
    </source>
</evidence>
<dbReference type="AlphaFoldDB" id="A0A380KDI8"/>
<reference evidence="2 3" key="1">
    <citation type="submission" date="2018-06" db="EMBL/GenBank/DDBJ databases">
        <authorList>
            <consortium name="Pathogen Informatics"/>
            <person name="Doyle S."/>
        </authorList>
    </citation>
    <scope>NUCLEOTIDE SEQUENCE [LARGE SCALE GENOMIC DNA]</scope>
    <source>
        <strain evidence="2 3">NCTC12224</strain>
    </source>
</reference>
<protein>
    <submittedName>
        <fullName evidence="2">Phage protein</fullName>
    </submittedName>
</protein>
<evidence type="ECO:0000313" key="2">
    <source>
        <dbReference type="EMBL" id="SUN63011.1"/>
    </source>
</evidence>
<accession>A0A380KDI8</accession>
<name>A0A380KDI8_9STRE</name>
<gene>
    <name evidence="2" type="ORF">NCTC12224_02191</name>
</gene>
<dbReference type="EMBL" id="UHFN01000007">
    <property type="protein sequence ID" value="SUN63011.1"/>
    <property type="molecule type" value="Genomic_DNA"/>
</dbReference>
<evidence type="ECO:0000256" key="1">
    <source>
        <dbReference type="SAM" id="MobiDB-lite"/>
    </source>
</evidence>
<feature type="region of interest" description="Disordered" evidence="1">
    <location>
        <begin position="1"/>
        <end position="33"/>
    </location>
</feature>
<dbReference type="Proteomes" id="UP000254924">
    <property type="component" value="Unassembled WGS sequence"/>
</dbReference>
<dbReference type="OrthoDB" id="2224795at2"/>